<accession>A0A3M5TBI8</accession>
<dbReference type="EMBL" id="RBTX01000434">
    <property type="protein sequence ID" value="RMU30584.1"/>
    <property type="molecule type" value="Genomic_DNA"/>
</dbReference>
<dbReference type="Proteomes" id="UP000281514">
    <property type="component" value="Unassembled WGS sequence"/>
</dbReference>
<protein>
    <submittedName>
        <fullName evidence="1">Uncharacterized protein</fullName>
    </submittedName>
</protein>
<proteinExistence type="predicted"/>
<reference evidence="1 2" key="1">
    <citation type="submission" date="2018-08" db="EMBL/GenBank/DDBJ databases">
        <title>Recombination of ecologically and evolutionarily significant loci maintains genetic cohesion in the Pseudomonas syringae species complex.</title>
        <authorList>
            <person name="Dillon M."/>
            <person name="Thakur S."/>
            <person name="Almeida R.N.D."/>
            <person name="Weir B.S."/>
            <person name="Guttman D.S."/>
        </authorList>
    </citation>
    <scope>NUCLEOTIDE SEQUENCE [LARGE SCALE GENOMIC DNA]</scope>
    <source>
        <strain evidence="1 2">ICMP 9749</strain>
    </source>
</reference>
<dbReference type="AlphaFoldDB" id="A0A3M5TBI8"/>
<evidence type="ECO:0000313" key="1">
    <source>
        <dbReference type="EMBL" id="RMU30584.1"/>
    </source>
</evidence>
<comment type="caution">
    <text evidence="1">The sequence shown here is derived from an EMBL/GenBank/DDBJ whole genome shotgun (WGS) entry which is preliminary data.</text>
</comment>
<gene>
    <name evidence="1" type="ORF">ALP32_200051</name>
</gene>
<organism evidence="1 2">
    <name type="scientific">Pseudomonas avellanae</name>
    <dbReference type="NCBI Taxonomy" id="46257"/>
    <lineage>
        <taxon>Bacteria</taxon>
        <taxon>Pseudomonadati</taxon>
        <taxon>Pseudomonadota</taxon>
        <taxon>Gammaproteobacteria</taxon>
        <taxon>Pseudomonadales</taxon>
        <taxon>Pseudomonadaceae</taxon>
        <taxon>Pseudomonas</taxon>
    </lineage>
</organism>
<evidence type="ECO:0000313" key="2">
    <source>
        <dbReference type="Proteomes" id="UP000281514"/>
    </source>
</evidence>
<name>A0A3M5TBI8_9PSED</name>
<sequence length="99" mass="10649">MAYFGDGRIHGGSQVKHAERAIAEAGAVRVHVCERRGGVGAASDAERYFAARDQVEVAYLVLQTGIRQALNLVKDIELVSAGHVIEQGSRRKLGVHQAV</sequence>